<keyword evidence="1" id="KW-0597">Phosphoprotein</keyword>
<dbReference type="Ensembl" id="ENSCPVT00000013402.2">
    <property type="protein sequence ID" value="ENSCPVP00000012822.1"/>
    <property type="gene ID" value="ENSCPVG00000009399.2"/>
</dbReference>
<dbReference type="AlphaFoldDB" id="A0A8C3MXK9"/>
<feature type="compositionally biased region" description="Low complexity" evidence="4">
    <location>
        <begin position="263"/>
        <end position="274"/>
    </location>
</feature>
<dbReference type="PRINTS" id="PR00401">
    <property type="entry name" value="SH2DOMAIN"/>
</dbReference>
<dbReference type="PANTHER" id="PTHR15127:SF31">
    <property type="entry name" value="SH2 DOMAIN-CONTAINING ADAPTER PROTEIN B"/>
    <property type="match status" value="1"/>
</dbReference>
<dbReference type="GO" id="GO:0006915">
    <property type="term" value="P:apoptotic process"/>
    <property type="evidence" value="ECO:0007669"/>
    <property type="project" value="UniProtKB-KW"/>
</dbReference>
<feature type="region of interest" description="Disordered" evidence="4">
    <location>
        <begin position="311"/>
        <end position="343"/>
    </location>
</feature>
<gene>
    <name evidence="5" type="primary">SHB</name>
</gene>
<dbReference type="RefSeq" id="XP_030824639.1">
    <property type="nucleotide sequence ID" value="XM_030968779.1"/>
</dbReference>
<dbReference type="InterPro" id="IPR036860">
    <property type="entry name" value="SH2_dom_sf"/>
</dbReference>
<organism evidence="5 6">
    <name type="scientific">Geospiza parvula</name>
    <name type="common">Small tree-finch</name>
    <name type="synonym">Camarhynchus parvulus</name>
    <dbReference type="NCBI Taxonomy" id="87175"/>
    <lineage>
        <taxon>Eukaryota</taxon>
        <taxon>Metazoa</taxon>
        <taxon>Chordata</taxon>
        <taxon>Craniata</taxon>
        <taxon>Vertebrata</taxon>
        <taxon>Euteleostomi</taxon>
        <taxon>Archelosauria</taxon>
        <taxon>Archosauria</taxon>
        <taxon>Dinosauria</taxon>
        <taxon>Saurischia</taxon>
        <taxon>Theropoda</taxon>
        <taxon>Coelurosauria</taxon>
        <taxon>Aves</taxon>
        <taxon>Neognathae</taxon>
        <taxon>Neoaves</taxon>
        <taxon>Telluraves</taxon>
        <taxon>Australaves</taxon>
        <taxon>Passeriformes</taxon>
        <taxon>Thraupidae</taxon>
        <taxon>Camarhynchus</taxon>
    </lineage>
</organism>
<dbReference type="SUPFAM" id="SSF55550">
    <property type="entry name" value="SH2 domain"/>
    <property type="match status" value="1"/>
</dbReference>
<evidence type="ECO:0000313" key="5">
    <source>
        <dbReference type="Ensembl" id="ENSCPVP00000012822.1"/>
    </source>
</evidence>
<evidence type="ECO:0000313" key="6">
    <source>
        <dbReference type="Proteomes" id="UP000694382"/>
    </source>
</evidence>
<feature type="compositionally biased region" description="Polar residues" evidence="4">
    <location>
        <begin position="311"/>
        <end position="330"/>
    </location>
</feature>
<feature type="compositionally biased region" description="Polar residues" evidence="4">
    <location>
        <begin position="125"/>
        <end position="134"/>
    </location>
</feature>
<protein>
    <submittedName>
        <fullName evidence="5">SH2 domain containing adaptor protein B</fullName>
    </submittedName>
</protein>
<dbReference type="Proteomes" id="UP000694382">
    <property type="component" value="Chromosome Z"/>
</dbReference>
<keyword evidence="3" id="KW-0727">SH2 domain</keyword>
<evidence type="ECO:0000256" key="1">
    <source>
        <dbReference type="ARBA" id="ARBA00022553"/>
    </source>
</evidence>
<dbReference type="SMART" id="SM00252">
    <property type="entry name" value="SH2"/>
    <property type="match status" value="1"/>
</dbReference>
<dbReference type="Pfam" id="PF00017">
    <property type="entry name" value="SH2"/>
    <property type="match status" value="1"/>
</dbReference>
<feature type="region of interest" description="Disordered" evidence="4">
    <location>
        <begin position="237"/>
        <end position="297"/>
    </location>
</feature>
<accession>A0A8C3MXK9</accession>
<dbReference type="Gene3D" id="3.30.505.10">
    <property type="entry name" value="SH2 domain"/>
    <property type="match status" value="1"/>
</dbReference>
<dbReference type="GO" id="GO:0007165">
    <property type="term" value="P:signal transduction"/>
    <property type="evidence" value="ECO:0007669"/>
    <property type="project" value="UniProtKB-ARBA"/>
</dbReference>
<dbReference type="GeneID" id="115915398"/>
<reference evidence="5" key="3">
    <citation type="submission" date="2025-09" db="UniProtKB">
        <authorList>
            <consortium name="Ensembl"/>
        </authorList>
    </citation>
    <scope>IDENTIFICATION</scope>
</reference>
<keyword evidence="2" id="KW-0053">Apoptosis</keyword>
<evidence type="ECO:0000256" key="3">
    <source>
        <dbReference type="ARBA" id="ARBA00022999"/>
    </source>
</evidence>
<keyword evidence="6" id="KW-1185">Reference proteome</keyword>
<sequence>MAKWLNKYFSLGNSKTKSPPQPPRPDYREKRNGAGSAPRPEGPPHLHLHHHHTSPGFSRRRPRDDTSDLLRAYRAQKDRDFEDPYSGPGSSLRKLRAMCRPDYSAPEDLGEGALKASSSSSSSSCCATPPTTGSPHLFRSHSERRPATPPDVKYISPKHRLIKVESGGGGGGDSAGKKLSKGSQQPAVAAPSAVKDKVLIADDYSDPFDAKNELNRMGKGENTGYMEPYEAQRIMAEFQQQEGMKSHQKNMQLYDTPYEPEGSGVESDSESVVSRRLRESKLPQDDDRPADEYDQPWEWNKVSIPALAAQFNGSGKRQASPSPSNDQQRQLRPPGGGFKPIKHGSPEFCGILGERIDPTIQLEKQIWYHGAISRTDAENLLRLCKECSYLVRNSQTSKHDYSLSLKSSQGFMHMKLTKTKEKYILGQNSPPFDSVPEVIHYYTTKKLPIKGAEHLSLLYPVAVRTL</sequence>
<feature type="compositionally biased region" description="Basic and acidic residues" evidence="4">
    <location>
        <begin position="276"/>
        <end position="291"/>
    </location>
</feature>
<dbReference type="PANTHER" id="PTHR15127">
    <property type="entry name" value="HEAVYWEIGHT, ISOFORM A"/>
    <property type="match status" value="1"/>
</dbReference>
<feature type="region of interest" description="Disordered" evidence="4">
    <location>
        <begin position="1"/>
        <end position="196"/>
    </location>
</feature>
<feature type="compositionally biased region" description="Polar residues" evidence="4">
    <location>
        <begin position="238"/>
        <end position="253"/>
    </location>
</feature>
<proteinExistence type="predicted"/>
<dbReference type="PROSITE" id="PS50001">
    <property type="entry name" value="SH2"/>
    <property type="match status" value="1"/>
</dbReference>
<reference evidence="5" key="1">
    <citation type="submission" date="2020-02" db="EMBL/GenBank/DDBJ databases">
        <authorList>
            <person name="Enbody D E."/>
            <person name="Pettersson E M."/>
        </authorList>
    </citation>
    <scope>NUCLEOTIDE SEQUENCE [LARGE SCALE GENOMIC DNA]</scope>
</reference>
<dbReference type="FunFam" id="3.30.505.10:FF:000021">
    <property type="entry name" value="Putative SH2 domain-containing adapter protein F"/>
    <property type="match status" value="1"/>
</dbReference>
<feature type="compositionally biased region" description="Basic residues" evidence="4">
    <location>
        <begin position="46"/>
        <end position="61"/>
    </location>
</feature>
<reference evidence="5" key="2">
    <citation type="submission" date="2025-08" db="UniProtKB">
        <authorList>
            <consortium name="Ensembl"/>
        </authorList>
    </citation>
    <scope>IDENTIFICATION</scope>
</reference>
<dbReference type="CTD" id="6461"/>
<dbReference type="GO" id="GO:0001784">
    <property type="term" value="F:phosphotyrosine residue binding"/>
    <property type="evidence" value="ECO:0007669"/>
    <property type="project" value="TreeGrafter"/>
</dbReference>
<evidence type="ECO:0000256" key="4">
    <source>
        <dbReference type="SAM" id="MobiDB-lite"/>
    </source>
</evidence>
<dbReference type="InterPro" id="IPR000980">
    <property type="entry name" value="SH2"/>
</dbReference>
<dbReference type="InterPro" id="IPR051846">
    <property type="entry name" value="SH2_domain_adapters"/>
</dbReference>
<name>A0A8C3MXK9_GEOPR</name>
<evidence type="ECO:0000256" key="2">
    <source>
        <dbReference type="ARBA" id="ARBA00022703"/>
    </source>
</evidence>